<evidence type="ECO:0000313" key="9">
    <source>
        <dbReference type="EMBL" id="MBT0992843.1"/>
    </source>
</evidence>
<dbReference type="InterPro" id="IPR003838">
    <property type="entry name" value="ABC3_permease_C"/>
</dbReference>
<proteinExistence type="predicted"/>
<feature type="domain" description="ABC3 transporter permease C-terminal" evidence="8">
    <location>
        <begin position="792"/>
        <end position="902"/>
    </location>
</feature>
<feature type="transmembrane region" description="Helical" evidence="7">
    <location>
        <begin position="473"/>
        <end position="493"/>
    </location>
</feature>
<keyword evidence="5 7" id="KW-0472">Membrane</keyword>
<dbReference type="Proteomes" id="UP000722125">
    <property type="component" value="Unassembled WGS sequence"/>
</dbReference>
<evidence type="ECO:0000256" key="4">
    <source>
        <dbReference type="ARBA" id="ARBA00022989"/>
    </source>
</evidence>
<feature type="transmembrane region" description="Helical" evidence="7">
    <location>
        <begin position="348"/>
        <end position="368"/>
    </location>
</feature>
<feature type="transmembrane region" description="Helical" evidence="7">
    <location>
        <begin position="882"/>
        <end position="901"/>
    </location>
</feature>
<keyword evidence="4 7" id="KW-1133">Transmembrane helix</keyword>
<dbReference type="EMBL" id="JAHBOH010000001">
    <property type="protein sequence ID" value="MBT0992843.1"/>
    <property type="molecule type" value="Genomic_DNA"/>
</dbReference>
<feature type="region of interest" description="Disordered" evidence="6">
    <location>
        <begin position="1"/>
        <end position="22"/>
    </location>
</feature>
<evidence type="ECO:0000259" key="8">
    <source>
        <dbReference type="Pfam" id="PF02687"/>
    </source>
</evidence>
<evidence type="ECO:0000256" key="2">
    <source>
        <dbReference type="ARBA" id="ARBA00022475"/>
    </source>
</evidence>
<feature type="transmembrane region" description="Helical" evidence="7">
    <location>
        <begin position="788"/>
        <end position="810"/>
    </location>
</feature>
<organism evidence="9 10">
    <name type="scientific">Cellulomonas fulva</name>
    <dbReference type="NCBI Taxonomy" id="2835530"/>
    <lineage>
        <taxon>Bacteria</taxon>
        <taxon>Bacillati</taxon>
        <taxon>Actinomycetota</taxon>
        <taxon>Actinomycetes</taxon>
        <taxon>Micrococcales</taxon>
        <taxon>Cellulomonadaceae</taxon>
        <taxon>Cellulomonas</taxon>
    </lineage>
</organism>
<feature type="transmembrane region" description="Helical" evidence="7">
    <location>
        <begin position="840"/>
        <end position="862"/>
    </location>
</feature>
<reference evidence="9 10" key="1">
    <citation type="submission" date="2021-05" db="EMBL/GenBank/DDBJ databases">
        <title>Description of Cellulomonas sp. DKR-3 sp. nov.</title>
        <authorList>
            <person name="Dahal R.H."/>
            <person name="Chaudhary D.K."/>
        </authorList>
    </citation>
    <scope>NUCLEOTIDE SEQUENCE [LARGE SCALE GENOMIC DNA]</scope>
    <source>
        <strain evidence="9 10">DKR-3</strain>
    </source>
</reference>
<evidence type="ECO:0000256" key="7">
    <source>
        <dbReference type="SAM" id="Phobius"/>
    </source>
</evidence>
<evidence type="ECO:0000313" key="10">
    <source>
        <dbReference type="Proteomes" id="UP000722125"/>
    </source>
</evidence>
<protein>
    <recommendedName>
        <fullName evidence="8">ABC3 transporter permease C-terminal domain-containing protein</fullName>
    </recommendedName>
</protein>
<keyword evidence="3 7" id="KW-0812">Transmembrane</keyword>
<feature type="transmembrane region" description="Helical" evidence="7">
    <location>
        <begin position="42"/>
        <end position="60"/>
    </location>
</feature>
<keyword evidence="10" id="KW-1185">Reference proteome</keyword>
<feature type="transmembrane region" description="Helical" evidence="7">
    <location>
        <begin position="389"/>
        <end position="416"/>
    </location>
</feature>
<sequence>MTHRPTAPDATRAPRSLRTSSRAVTAAGPLVARRRAAADRGMLVLLGLLLGAVVVAALAAPRMVNSVADDGIRFAVQESRPSSDLVARLDPGAGTGAIRDDAAAERTVVAARDLDANLPPELADVLGEPGIALTAFAWPARPEGVQVVGRLGYAGSDVVRWVDGRAPEASPQPELADDAPVASLARRVEVGVTARAARELGFSPGDEIRVGGLLVTQLTAVVTGTYEVVDPAQAQWVDLPEFVAPTPGPANTDSVAGVGFLTTDASLPDLLAAVQPSAATLLVRFPADAPSLTAAEGPEVAATATGLVADPTPLTVGDGRVPSVTTELPAVLESYASRLAGATAQASVVMLGLVTAGGLVLVLAARLLTMRRRRFLDVERARGAAVASVGWRALLESVPLTALAATAGALLTWALLPSGRGTPWPAVLVVLTGVLAPPLLAATAVIPAWAGRRVPANRADRERAARQRRTRRLVAELAVLALAAAAFFSVRARGLRPTRTGDVDWLLAATPVLLAAAATLLVVHLLPPVVRAAARTAVRGTGVAALVATRRAVAGSRTAIPALTTTVAVALVVFCGVTSTTVDRGQERAADLVVQADVRLDGPVPDEAVAALRAAPGVVAAAGATRLEGRTFGIGSGISARLLAVDAEQLAAVRAALGADDDGLAALAAADGGTRVPALVSPSLLSTARTLDPHVWVREEFAPLEVLGTTSITGSAEPTATVVVDRSALEAATGSDLQVDTVWVAGPGATEAVAASGLASTGGVAVLSRSDWLDAWQLSPLTAGLRSLLGAAALALALLAGIALLLTVVATSRDRRATVNVLRTLGASERTGSRIAAVEVLPTAIAALLAGSVIGVAVPWLLTSALGLGALTGEPSGTRVVVTWQPFALAVVAVVVAIAAATQVEAWLRRHDDLAGAIREAER</sequence>
<accession>A0ABS5TUN3</accession>
<comment type="subcellular location">
    <subcellularLocation>
        <location evidence="1">Cell membrane</location>
        <topology evidence="1">Multi-pass membrane protein</topology>
    </subcellularLocation>
</comment>
<feature type="transmembrane region" description="Helical" evidence="7">
    <location>
        <begin position="428"/>
        <end position="452"/>
    </location>
</feature>
<name>A0ABS5TUN3_9CELL</name>
<evidence type="ECO:0000256" key="5">
    <source>
        <dbReference type="ARBA" id="ARBA00023136"/>
    </source>
</evidence>
<gene>
    <name evidence="9" type="ORF">KIN34_00865</name>
</gene>
<feature type="transmembrane region" description="Helical" evidence="7">
    <location>
        <begin position="559"/>
        <end position="579"/>
    </location>
</feature>
<comment type="caution">
    <text evidence="9">The sequence shown here is derived from an EMBL/GenBank/DDBJ whole genome shotgun (WGS) entry which is preliminary data.</text>
</comment>
<dbReference type="Pfam" id="PF02687">
    <property type="entry name" value="FtsX"/>
    <property type="match status" value="1"/>
</dbReference>
<keyword evidence="2" id="KW-1003">Cell membrane</keyword>
<evidence type="ECO:0000256" key="1">
    <source>
        <dbReference type="ARBA" id="ARBA00004651"/>
    </source>
</evidence>
<feature type="transmembrane region" description="Helical" evidence="7">
    <location>
        <begin position="505"/>
        <end position="526"/>
    </location>
</feature>
<evidence type="ECO:0000256" key="3">
    <source>
        <dbReference type="ARBA" id="ARBA00022692"/>
    </source>
</evidence>
<dbReference type="RefSeq" id="WP_214345841.1">
    <property type="nucleotide sequence ID" value="NZ_JAHBOH010000001.1"/>
</dbReference>
<evidence type="ECO:0000256" key="6">
    <source>
        <dbReference type="SAM" id="MobiDB-lite"/>
    </source>
</evidence>